<dbReference type="Proteomes" id="UP000767291">
    <property type="component" value="Unassembled WGS sequence"/>
</dbReference>
<feature type="compositionally biased region" description="Low complexity" evidence="1">
    <location>
        <begin position="157"/>
        <end position="169"/>
    </location>
</feature>
<accession>A0ABS4E8I0</accession>
<organism evidence="2 3">
    <name type="scientific">Metaclostridioides mangenotii</name>
    <dbReference type="NCBI Taxonomy" id="1540"/>
    <lineage>
        <taxon>Bacteria</taxon>
        <taxon>Bacillati</taxon>
        <taxon>Bacillota</taxon>
        <taxon>Clostridia</taxon>
        <taxon>Peptostreptococcales</taxon>
        <taxon>Peptostreptococcaceae</taxon>
        <taxon>Metaclostridioides</taxon>
    </lineage>
</organism>
<name>A0ABS4E8I0_9FIRM</name>
<evidence type="ECO:0000313" key="2">
    <source>
        <dbReference type="EMBL" id="MBP1854242.1"/>
    </source>
</evidence>
<reference evidence="2 3" key="1">
    <citation type="submission" date="2021-03" db="EMBL/GenBank/DDBJ databases">
        <title>Genomic Encyclopedia of Type Strains, Phase IV (KMG-IV): sequencing the most valuable type-strain genomes for metagenomic binning, comparative biology and taxonomic classification.</title>
        <authorList>
            <person name="Goeker M."/>
        </authorList>
    </citation>
    <scope>NUCLEOTIDE SEQUENCE [LARGE SCALE GENOMIC DNA]</scope>
    <source>
        <strain evidence="2 3">DSM 1289</strain>
    </source>
</reference>
<evidence type="ECO:0000313" key="3">
    <source>
        <dbReference type="Proteomes" id="UP000767291"/>
    </source>
</evidence>
<gene>
    <name evidence="2" type="ORF">J2Z43_000632</name>
</gene>
<proteinExistence type="predicted"/>
<feature type="compositionally biased region" description="Basic and acidic residues" evidence="1">
    <location>
        <begin position="171"/>
        <end position="196"/>
    </location>
</feature>
<feature type="compositionally biased region" description="Low complexity" evidence="1">
    <location>
        <begin position="133"/>
        <end position="144"/>
    </location>
</feature>
<evidence type="ECO:0000256" key="1">
    <source>
        <dbReference type="SAM" id="MobiDB-lite"/>
    </source>
</evidence>
<keyword evidence="3" id="KW-1185">Reference proteome</keyword>
<dbReference type="RefSeq" id="WP_209455790.1">
    <property type="nucleotide sequence ID" value="NZ_JAGGJX010000001.1"/>
</dbReference>
<comment type="caution">
    <text evidence="2">The sequence shown here is derived from an EMBL/GenBank/DDBJ whole genome shotgun (WGS) entry which is preliminary data.</text>
</comment>
<dbReference type="EMBL" id="JAGGJX010000001">
    <property type="protein sequence ID" value="MBP1854242.1"/>
    <property type="molecule type" value="Genomic_DNA"/>
</dbReference>
<keyword evidence="2" id="KW-0418">Kinase</keyword>
<dbReference type="GO" id="GO:0016301">
    <property type="term" value="F:kinase activity"/>
    <property type="evidence" value="ECO:0007669"/>
    <property type="project" value="UniProtKB-KW"/>
</dbReference>
<feature type="compositionally biased region" description="Basic and acidic residues" evidence="1">
    <location>
        <begin position="123"/>
        <end position="132"/>
    </location>
</feature>
<feature type="region of interest" description="Disordered" evidence="1">
    <location>
        <begin position="108"/>
        <end position="196"/>
    </location>
</feature>
<keyword evidence="2" id="KW-0808">Transferase</keyword>
<sequence length="295" mass="34287">MDVNERIDNFLKLQEKNLKFVDISKELGISQSTLRTFLNKKGYKSIKGKYILKNDFNDKVEDKLNDKKDNNIEKNVEQLDFANVTGIDDVKENSSNTKAKLKIEEMAKKDDKKAQSNTKKQVSKKETTKQTTDKTVNNKTTSNHTKTKQEENKTSTRKNTTTKQSASKQTTKKESVKKDSTKENSAKKDTVKKTKTRVDRKINVTQEDLDKLCEVYDWYLQVKDYANDINKIKKSDEKDIFVEDEKIVEFKSTSIRVDINTWNEFDRLCSNSKYSKSVILTQALKDFMKKNKDLL</sequence>
<protein>
    <submittedName>
        <fullName evidence="2">Chemotaxis protein histidine kinase CheA</fullName>
    </submittedName>
</protein>